<reference evidence="1 2" key="1">
    <citation type="submission" date="2014-01" db="EMBL/GenBank/DDBJ databases">
        <authorList>
            <consortium name="Genome Consortium for Active Teaching"/>
            <person name="Sontag T.C."/>
            <person name="Newman J.D."/>
        </authorList>
    </citation>
    <scope>NUCLEOTIDE SEQUENCE [LARGE SCALE GENOMIC DNA]</scope>
    <source>
        <strain evidence="1 2">DSM 19056</strain>
    </source>
</reference>
<gene>
    <name evidence="1" type="ORF">AP75_12295</name>
</gene>
<dbReference type="RefSeq" id="WP_088264876.1">
    <property type="nucleotide sequence ID" value="NZ_JASZ02000034.1"/>
</dbReference>
<protein>
    <submittedName>
        <fullName evidence="1">Uncharacterized protein</fullName>
    </submittedName>
</protein>
<evidence type="ECO:0000313" key="1">
    <source>
        <dbReference type="EMBL" id="OWK97249.1"/>
    </source>
</evidence>
<comment type="caution">
    <text evidence="1">The sequence shown here is derived from an EMBL/GenBank/DDBJ whole genome shotgun (WGS) entry which is preliminary data.</text>
</comment>
<organism evidence="1 2">
    <name type="scientific">Kaistella haifensis DSM 19056</name>
    <dbReference type="NCBI Taxonomy" id="1450526"/>
    <lineage>
        <taxon>Bacteria</taxon>
        <taxon>Pseudomonadati</taxon>
        <taxon>Bacteroidota</taxon>
        <taxon>Flavobacteriia</taxon>
        <taxon>Flavobacteriales</taxon>
        <taxon>Weeksellaceae</taxon>
        <taxon>Chryseobacterium group</taxon>
        <taxon>Kaistella</taxon>
    </lineage>
</organism>
<sequence length="79" mass="9307">MNSSTLNIINKKLENEPQEILDRVLAYLEDILEDKNSKKTDFELTEEQKNSLHKIKNRPLEEHTDVENFVSEMKSKYGI</sequence>
<dbReference type="Proteomes" id="UP000197587">
    <property type="component" value="Unassembled WGS sequence"/>
</dbReference>
<keyword evidence="2" id="KW-1185">Reference proteome</keyword>
<accession>A0A246B787</accession>
<reference evidence="1 2" key="2">
    <citation type="submission" date="2017-05" db="EMBL/GenBank/DDBJ databases">
        <title>Genome of Chryseobacterium haifense.</title>
        <authorList>
            <person name="Newman J.D."/>
        </authorList>
    </citation>
    <scope>NUCLEOTIDE SEQUENCE [LARGE SCALE GENOMIC DNA]</scope>
    <source>
        <strain evidence="1 2">DSM 19056</strain>
    </source>
</reference>
<name>A0A246B787_9FLAO</name>
<dbReference type="AlphaFoldDB" id="A0A246B787"/>
<dbReference type="EMBL" id="JASZ02000034">
    <property type="protein sequence ID" value="OWK97249.1"/>
    <property type="molecule type" value="Genomic_DNA"/>
</dbReference>
<evidence type="ECO:0000313" key="2">
    <source>
        <dbReference type="Proteomes" id="UP000197587"/>
    </source>
</evidence>
<proteinExistence type="predicted"/>